<dbReference type="Pfam" id="PF08378">
    <property type="entry name" value="NERD"/>
    <property type="match status" value="1"/>
</dbReference>
<organism evidence="3 4">
    <name type="scientific">Bacillus weihaiensis</name>
    <dbReference type="NCBI Taxonomy" id="1547283"/>
    <lineage>
        <taxon>Bacteria</taxon>
        <taxon>Bacillati</taxon>
        <taxon>Bacillota</taxon>
        <taxon>Bacilli</taxon>
        <taxon>Bacillales</taxon>
        <taxon>Bacillaceae</taxon>
        <taxon>Bacillus</taxon>
    </lineage>
</organism>
<gene>
    <name evidence="3" type="ORF">A9C19_01200</name>
</gene>
<dbReference type="PROSITE" id="PS50965">
    <property type="entry name" value="NERD"/>
    <property type="match status" value="1"/>
</dbReference>
<evidence type="ECO:0000313" key="4">
    <source>
        <dbReference type="Proteomes" id="UP000181936"/>
    </source>
</evidence>
<keyword evidence="3" id="KW-0378">Hydrolase</keyword>
<accession>A0A1L3MME4</accession>
<evidence type="ECO:0000313" key="3">
    <source>
        <dbReference type="EMBL" id="APH03482.1"/>
    </source>
</evidence>
<feature type="domain" description="NERD" evidence="1">
    <location>
        <begin position="61"/>
        <end position="180"/>
    </location>
</feature>
<dbReference type="GO" id="GO:0000166">
    <property type="term" value="F:nucleotide binding"/>
    <property type="evidence" value="ECO:0007669"/>
    <property type="project" value="InterPro"/>
</dbReference>
<dbReference type="Gene3D" id="1.10.150.80">
    <property type="entry name" value="HRDC domain"/>
    <property type="match status" value="2"/>
</dbReference>
<dbReference type="PROSITE" id="PS50967">
    <property type="entry name" value="HRDC"/>
    <property type="match status" value="2"/>
</dbReference>
<sequence>MSFLKNVFSALTDKREIKEPEIYKGFTEESPLMTHLTSLLEKKDATIDCKKVESHLKLFSIGQTGEKNVLFELQHSMLPMVVLHDVYLEYEHYSAQLDFVILTHKFIMVLEVKKLFGNIHVTDKGEFQRVITKNEKIINKEGMYSPINQVERHVVILEKLLKDKGIIESCPVKYAVTFANPKTILDISKHAPANIQSSVIRHDQIKTFIKNELAKKSPVFLKDQQLYQIADTILESSKEKPFSIEDYKLASGVTSQLKHSPKVKPTSSSSSRKESDIKSALSAYRLRRSKELKVKPYYIFTNKMVESLLEKKPLTIDQLLEIEGIGGKKAEEFGEDIISIIKGTYHEDPSAKKPLTNHKTTIQTENLSREEIKVALTAFRTRRSKELSVKPYYVFTNNTLESILDRKPSTLNELLAIEGIGPKKAEEFGQEILAIIKGSAKN</sequence>
<evidence type="ECO:0000259" key="1">
    <source>
        <dbReference type="PROSITE" id="PS50965"/>
    </source>
</evidence>
<dbReference type="STRING" id="1547283.A9C19_01200"/>
<dbReference type="Proteomes" id="UP000181936">
    <property type="component" value="Chromosome"/>
</dbReference>
<dbReference type="SUPFAM" id="SSF47819">
    <property type="entry name" value="HRDC-like"/>
    <property type="match status" value="2"/>
</dbReference>
<dbReference type="RefSeq" id="WP_072578271.1">
    <property type="nucleotide sequence ID" value="NZ_CP016020.1"/>
</dbReference>
<proteinExistence type="predicted"/>
<dbReference type="Pfam" id="PF00570">
    <property type="entry name" value="HRDC"/>
    <property type="match status" value="2"/>
</dbReference>
<protein>
    <submittedName>
        <fullName evidence="3">Helicase</fullName>
    </submittedName>
</protein>
<dbReference type="InterPro" id="IPR044876">
    <property type="entry name" value="HRDC_dom_sf"/>
</dbReference>
<keyword evidence="3" id="KW-0067">ATP-binding</keyword>
<dbReference type="SMART" id="SM00341">
    <property type="entry name" value="HRDC"/>
    <property type="match status" value="2"/>
</dbReference>
<feature type="domain" description="HRDC" evidence="2">
    <location>
        <begin position="366"/>
        <end position="442"/>
    </location>
</feature>
<dbReference type="GO" id="GO:0006281">
    <property type="term" value="P:DNA repair"/>
    <property type="evidence" value="ECO:0007669"/>
    <property type="project" value="InterPro"/>
</dbReference>
<dbReference type="AlphaFoldDB" id="A0A1L3MME4"/>
<dbReference type="GO" id="GO:0003677">
    <property type="term" value="F:DNA binding"/>
    <property type="evidence" value="ECO:0007669"/>
    <property type="project" value="InterPro"/>
</dbReference>
<dbReference type="InterPro" id="IPR010997">
    <property type="entry name" value="HRDC-like_sf"/>
</dbReference>
<dbReference type="OrthoDB" id="9776650at2"/>
<dbReference type="EMBL" id="CP016020">
    <property type="protein sequence ID" value="APH03482.1"/>
    <property type="molecule type" value="Genomic_DNA"/>
</dbReference>
<keyword evidence="3" id="KW-0547">Nucleotide-binding</keyword>
<dbReference type="InterPro" id="IPR003583">
    <property type="entry name" value="Hlx-hairpin-Hlx_DNA-bd_motif"/>
</dbReference>
<reference evidence="3 4" key="1">
    <citation type="journal article" date="2016" name="Sci. Rep.">
        <title>Complete genome sequence and transcriptomic analysis of a novel marine strain Bacillus weihaiensis reveals the mechanism of brown algae degradation.</title>
        <authorList>
            <person name="Zhu Y."/>
            <person name="Chen P."/>
            <person name="Bao Y."/>
            <person name="Men Y."/>
            <person name="Zeng Y."/>
            <person name="Yang J."/>
            <person name="Sun J."/>
            <person name="Sun Y."/>
        </authorList>
    </citation>
    <scope>NUCLEOTIDE SEQUENCE [LARGE SCALE GENOMIC DNA]</scope>
    <source>
        <strain evidence="3 4">Alg07</strain>
    </source>
</reference>
<keyword evidence="4" id="KW-1185">Reference proteome</keyword>
<dbReference type="InterPro" id="IPR002121">
    <property type="entry name" value="HRDC_dom"/>
</dbReference>
<dbReference type="SMART" id="SM00278">
    <property type="entry name" value="HhH1"/>
    <property type="match status" value="2"/>
</dbReference>
<feature type="domain" description="HRDC" evidence="2">
    <location>
        <begin position="271"/>
        <end position="351"/>
    </location>
</feature>
<evidence type="ECO:0000259" key="2">
    <source>
        <dbReference type="PROSITE" id="PS50967"/>
    </source>
</evidence>
<keyword evidence="3" id="KW-0347">Helicase</keyword>
<name>A0A1L3MME4_9BACI</name>
<dbReference type="GO" id="GO:0004386">
    <property type="term" value="F:helicase activity"/>
    <property type="evidence" value="ECO:0007669"/>
    <property type="project" value="UniProtKB-KW"/>
</dbReference>
<dbReference type="InterPro" id="IPR011528">
    <property type="entry name" value="NERD"/>
</dbReference>
<dbReference type="KEGG" id="bwh:A9C19_01200"/>